<feature type="transmembrane region" description="Helical" evidence="2">
    <location>
        <begin position="461"/>
        <end position="491"/>
    </location>
</feature>
<dbReference type="AlphaFoldDB" id="U5EHU0"/>
<feature type="transmembrane region" description="Helical" evidence="2">
    <location>
        <begin position="413"/>
        <end position="434"/>
    </location>
</feature>
<feature type="region of interest" description="Disordered" evidence="1">
    <location>
        <begin position="18"/>
        <end position="43"/>
    </location>
</feature>
<reference evidence="3 4" key="1">
    <citation type="journal article" date="2014" name="BMC Genomics">
        <title>Genome based analysis of type-I polyketide synthase and nonribosomal peptide synthetase gene clusters in seven strains of five representative Nocardia species.</title>
        <authorList>
            <person name="Komaki H."/>
            <person name="Ichikawa N."/>
            <person name="Hosoyama A."/>
            <person name="Takahashi-Nakaguchi A."/>
            <person name="Matsuzawa T."/>
            <person name="Suzuki K."/>
            <person name="Fujita N."/>
            <person name="Gonoi T."/>
        </authorList>
    </citation>
    <scope>NUCLEOTIDE SEQUENCE [LARGE SCALE GENOMIC DNA]</scope>
    <source>
        <strain evidence="3 4">NBRC 15531</strain>
    </source>
</reference>
<dbReference type="PANTHER" id="PTHR34219:SF1">
    <property type="entry name" value="PEPSY DOMAIN-CONTAINING PROTEIN"/>
    <property type="match status" value="1"/>
</dbReference>
<dbReference type="Pfam" id="PF03929">
    <property type="entry name" value="PepSY_TM"/>
    <property type="match status" value="1"/>
</dbReference>
<dbReference type="EMBL" id="AB685274">
    <property type="protein sequence ID" value="BAO99051.1"/>
    <property type="molecule type" value="Genomic_DNA"/>
</dbReference>
<dbReference type="EMBL" id="BAFO02000033">
    <property type="protein sequence ID" value="GAD86865.1"/>
    <property type="molecule type" value="Genomic_DNA"/>
</dbReference>
<name>U5EHU0_NOCAS</name>
<evidence type="ECO:0000256" key="1">
    <source>
        <dbReference type="SAM" id="MobiDB-lite"/>
    </source>
</evidence>
<accession>U5EHU0</accession>
<evidence type="ECO:0008006" key="5">
    <source>
        <dbReference type="Google" id="ProtNLM"/>
    </source>
</evidence>
<gene>
    <name evidence="3" type="ORF">NCAST_33_02460</name>
</gene>
<dbReference type="InterPro" id="IPR005625">
    <property type="entry name" value="PepSY-ass_TM"/>
</dbReference>
<keyword evidence="2" id="KW-0812">Transmembrane</keyword>
<feature type="transmembrane region" description="Helical" evidence="2">
    <location>
        <begin position="249"/>
        <end position="270"/>
    </location>
</feature>
<feature type="region of interest" description="Disordered" evidence="1">
    <location>
        <begin position="295"/>
        <end position="315"/>
    </location>
</feature>
<evidence type="ECO:0000313" key="3">
    <source>
        <dbReference type="EMBL" id="GAD86865.1"/>
    </source>
</evidence>
<evidence type="ECO:0000313" key="4">
    <source>
        <dbReference type="Proteomes" id="UP000017048"/>
    </source>
</evidence>
<dbReference type="Proteomes" id="UP000017048">
    <property type="component" value="Unassembled WGS sequence"/>
</dbReference>
<keyword evidence="4" id="KW-1185">Reference proteome</keyword>
<feature type="transmembrane region" description="Helical" evidence="2">
    <location>
        <begin position="59"/>
        <end position="82"/>
    </location>
</feature>
<keyword evidence="2" id="KW-0472">Membrane</keyword>
<protein>
    <recommendedName>
        <fullName evidence="5">PepSY domain-containing protein</fullName>
    </recommendedName>
</protein>
<dbReference type="PANTHER" id="PTHR34219">
    <property type="entry name" value="IRON-REGULATED INNER MEMBRANE PROTEIN-RELATED"/>
    <property type="match status" value="1"/>
</dbReference>
<sequence>MHPSARRVPVLQKRITMSITDTRPAEDEPVSAPPVSGGRPRSGARRGLRLYPLALRLHFYAGIFVAPFILIAALTGALYAIAPTIEGFVSRDLLQVDTSGPAQPLSAQVGAAVATTPDLTLVAVAPAPADGETTRVLFNDPTLGDSERLSVFVDPHTAQPVGESVVYGSGGALPLRTWISEFHRSLHLGETGRLYSELAASWLWVIALFGLVLWVHRVRKRRARRSAGWLLAPDLSEPKRRKLNWHGAIGVWILPVAVLLSATGITWSAYAGENVTALREEMSWTTPAVNVKLPGAAGPAQSAGGDHHSAGHTAPAPVDATARIAQLDTVWATARVNGIDQAAEIAIPAQPEKAFAVKELRKSGTYSIDSVAVDGTGTVTDRLAFADWPLMAKLTNWGIAFHMGLLFGLPNQLLLLAVALGLCALIVLGYLMWWKRRPTRATSRFAVGTAPRRGVLRKTSLWLTVPLVAAALLIGWFIPLIGVSLLGFLLIDLGLGLAARATPAA</sequence>
<feature type="transmembrane region" description="Helical" evidence="2">
    <location>
        <begin position="194"/>
        <end position="215"/>
    </location>
</feature>
<feature type="compositionally biased region" description="Low complexity" evidence="1">
    <location>
        <begin position="295"/>
        <end position="304"/>
    </location>
</feature>
<organism evidence="3 4">
    <name type="scientific">Nocardia asteroides NBRC 15531</name>
    <dbReference type="NCBI Taxonomy" id="1110697"/>
    <lineage>
        <taxon>Bacteria</taxon>
        <taxon>Bacillati</taxon>
        <taxon>Actinomycetota</taxon>
        <taxon>Actinomycetes</taxon>
        <taxon>Mycobacteriales</taxon>
        <taxon>Nocardiaceae</taxon>
        <taxon>Nocardia</taxon>
    </lineage>
</organism>
<dbReference type="eggNOG" id="COG3182">
    <property type="taxonomic scope" value="Bacteria"/>
</dbReference>
<evidence type="ECO:0000256" key="2">
    <source>
        <dbReference type="SAM" id="Phobius"/>
    </source>
</evidence>
<keyword evidence="2" id="KW-1133">Transmembrane helix</keyword>
<proteinExistence type="predicted"/>
<dbReference type="STRING" id="1824.SAMN05444423_1011833"/>